<keyword evidence="2" id="KW-0391">Immunity</keyword>
<dbReference type="SMART" id="SM00409">
    <property type="entry name" value="IG"/>
    <property type="match status" value="2"/>
</dbReference>
<proteinExistence type="predicted"/>
<dbReference type="Pfam" id="PF07686">
    <property type="entry name" value="V-set"/>
    <property type="match status" value="2"/>
</dbReference>
<name>A0A9W7TXN8_TRIRA</name>
<dbReference type="GO" id="GO:0005886">
    <property type="term" value="C:plasma membrane"/>
    <property type="evidence" value="ECO:0007669"/>
    <property type="project" value="TreeGrafter"/>
</dbReference>
<dbReference type="PANTHER" id="PTHR23268">
    <property type="entry name" value="T-CELL RECEPTOR BETA CHAIN"/>
    <property type="match status" value="1"/>
</dbReference>
<dbReference type="InterPro" id="IPR013106">
    <property type="entry name" value="Ig_V-set"/>
</dbReference>
<feature type="chain" id="PRO_5040846217" description="Ig-like domain-containing protein" evidence="3">
    <location>
        <begin position="19"/>
        <end position="247"/>
    </location>
</feature>
<dbReference type="Gene3D" id="2.60.40.10">
    <property type="entry name" value="Immunoglobulins"/>
    <property type="match status" value="2"/>
</dbReference>
<dbReference type="AlphaFoldDB" id="A0A9W7TXN8"/>
<evidence type="ECO:0000256" key="2">
    <source>
        <dbReference type="ARBA" id="ARBA00022859"/>
    </source>
</evidence>
<feature type="signal peptide" evidence="3">
    <location>
        <begin position="1"/>
        <end position="18"/>
    </location>
</feature>
<evidence type="ECO:0000256" key="3">
    <source>
        <dbReference type="SAM" id="SignalP"/>
    </source>
</evidence>
<dbReference type="PROSITE" id="PS50835">
    <property type="entry name" value="IG_LIKE"/>
    <property type="match status" value="1"/>
</dbReference>
<comment type="caution">
    <text evidence="5">The sequence shown here is derived from an EMBL/GenBank/DDBJ whole genome shotgun (WGS) entry which is preliminary data.</text>
</comment>
<dbReference type="InterPro" id="IPR050413">
    <property type="entry name" value="TCR_beta_variable"/>
</dbReference>
<gene>
    <name evidence="5" type="ORF">IRJ41_008538</name>
</gene>
<evidence type="ECO:0000259" key="4">
    <source>
        <dbReference type="PROSITE" id="PS50835"/>
    </source>
</evidence>
<dbReference type="InterPro" id="IPR007110">
    <property type="entry name" value="Ig-like_dom"/>
</dbReference>
<dbReference type="Proteomes" id="UP001059041">
    <property type="component" value="Linkage Group LG10"/>
</dbReference>
<dbReference type="SMART" id="SM00406">
    <property type="entry name" value="IGv"/>
    <property type="match status" value="2"/>
</dbReference>
<dbReference type="InterPro" id="IPR036179">
    <property type="entry name" value="Ig-like_dom_sf"/>
</dbReference>
<dbReference type="SUPFAM" id="SSF48726">
    <property type="entry name" value="Immunoglobulin"/>
    <property type="match status" value="2"/>
</dbReference>
<reference evidence="5" key="1">
    <citation type="submission" date="2021-02" db="EMBL/GenBank/DDBJ databases">
        <title>Comparative genomics reveals that relaxation of natural selection precedes convergent phenotypic evolution of cavefish.</title>
        <authorList>
            <person name="Peng Z."/>
        </authorList>
    </citation>
    <scope>NUCLEOTIDE SEQUENCE</scope>
    <source>
        <tissue evidence="5">Muscle</tissue>
    </source>
</reference>
<feature type="domain" description="Ig-like" evidence="4">
    <location>
        <begin position="137"/>
        <end position="247"/>
    </location>
</feature>
<organism evidence="5 6">
    <name type="scientific">Triplophysa rosa</name>
    <name type="common">Cave loach</name>
    <dbReference type="NCBI Taxonomy" id="992332"/>
    <lineage>
        <taxon>Eukaryota</taxon>
        <taxon>Metazoa</taxon>
        <taxon>Chordata</taxon>
        <taxon>Craniata</taxon>
        <taxon>Vertebrata</taxon>
        <taxon>Euteleostomi</taxon>
        <taxon>Actinopterygii</taxon>
        <taxon>Neopterygii</taxon>
        <taxon>Teleostei</taxon>
        <taxon>Ostariophysi</taxon>
        <taxon>Cypriniformes</taxon>
        <taxon>Nemacheilidae</taxon>
        <taxon>Triplophysa</taxon>
    </lineage>
</organism>
<evidence type="ECO:0000313" key="6">
    <source>
        <dbReference type="Proteomes" id="UP001059041"/>
    </source>
</evidence>
<keyword evidence="1 3" id="KW-0732">Signal</keyword>
<dbReference type="GO" id="GO:0002376">
    <property type="term" value="P:immune system process"/>
    <property type="evidence" value="ECO:0007669"/>
    <property type="project" value="UniProtKB-KW"/>
</dbReference>
<dbReference type="InterPro" id="IPR013783">
    <property type="entry name" value="Ig-like_fold"/>
</dbReference>
<dbReference type="EMBL" id="JAFHDT010000010">
    <property type="protein sequence ID" value="KAI7804399.1"/>
    <property type="molecule type" value="Genomic_DNA"/>
</dbReference>
<accession>A0A9W7TXN8</accession>
<evidence type="ECO:0000313" key="5">
    <source>
        <dbReference type="EMBL" id="KAI7804399.1"/>
    </source>
</evidence>
<evidence type="ECO:0000256" key="1">
    <source>
        <dbReference type="ARBA" id="ARBA00022729"/>
    </source>
</evidence>
<dbReference type="CDD" id="cd00099">
    <property type="entry name" value="IgV"/>
    <property type="match status" value="1"/>
</dbReference>
<keyword evidence="6" id="KW-1185">Reference proteome</keyword>
<sequence>MLPNLLYLIICLVHLASGEKAKLTVTQTPQDLITYGGSLEISCSHNIPNYDRLLWYTQSKAKELIFMGYLLGENGYPEEVFQKKIKIHGNANKYEGFLTVYNLTLEHSAIYFCAAYYTSLFTQERNMFALLLFLLLPSLDLGLKQSSDLFITEGFNVTLNCSQIGTSHNSMYWFRQRPAGSLEPIVYSYVKAATWEKDFKDRASTVRNGASLDLTLYKLQSSDTAMYYCAKQDAHQCSPTYNLNKNL</sequence>
<dbReference type="PANTHER" id="PTHR23268:SF102">
    <property type="entry name" value="IMMUNOGLOBULIN V-SET DOMAIN-CONTAINING PROTEIN"/>
    <property type="match status" value="1"/>
</dbReference>
<dbReference type="InterPro" id="IPR003599">
    <property type="entry name" value="Ig_sub"/>
</dbReference>
<dbReference type="GO" id="GO:0007166">
    <property type="term" value="P:cell surface receptor signaling pathway"/>
    <property type="evidence" value="ECO:0007669"/>
    <property type="project" value="TreeGrafter"/>
</dbReference>
<protein>
    <recommendedName>
        <fullName evidence="4">Ig-like domain-containing protein</fullName>
    </recommendedName>
</protein>